<evidence type="ECO:0000313" key="3">
    <source>
        <dbReference type="Proteomes" id="UP000608420"/>
    </source>
</evidence>
<reference evidence="3" key="1">
    <citation type="journal article" date="2019" name="Int. J. Syst. Evol. Microbiol.">
        <title>The Global Catalogue of Microorganisms (GCM) 10K type strain sequencing project: providing services to taxonomists for standard genome sequencing and annotation.</title>
        <authorList>
            <consortium name="The Broad Institute Genomics Platform"/>
            <consortium name="The Broad Institute Genome Sequencing Center for Infectious Disease"/>
            <person name="Wu L."/>
            <person name="Ma J."/>
        </authorList>
    </citation>
    <scope>NUCLEOTIDE SEQUENCE [LARGE SCALE GENOMIC DNA]</scope>
    <source>
        <strain evidence="3">CGMCC 1.15420</strain>
    </source>
</reference>
<protein>
    <recommendedName>
        <fullName evidence="1">DUF7654 domain-containing protein</fullName>
    </recommendedName>
</protein>
<evidence type="ECO:0000313" key="2">
    <source>
        <dbReference type="EMBL" id="GGG19283.1"/>
    </source>
</evidence>
<organism evidence="2 3">
    <name type="scientific">Paenibacillus aceti</name>
    <dbReference type="NCBI Taxonomy" id="1820010"/>
    <lineage>
        <taxon>Bacteria</taxon>
        <taxon>Bacillati</taxon>
        <taxon>Bacillota</taxon>
        <taxon>Bacilli</taxon>
        <taxon>Bacillales</taxon>
        <taxon>Paenibacillaceae</taxon>
        <taxon>Paenibacillus</taxon>
    </lineage>
</organism>
<dbReference type="EMBL" id="BMIW01000056">
    <property type="protein sequence ID" value="GGG19283.1"/>
    <property type="molecule type" value="Genomic_DNA"/>
</dbReference>
<keyword evidence="3" id="KW-1185">Reference proteome</keyword>
<dbReference type="Proteomes" id="UP000608420">
    <property type="component" value="Unassembled WGS sequence"/>
</dbReference>
<dbReference type="Pfam" id="PF24672">
    <property type="entry name" value="DUF7654"/>
    <property type="match status" value="1"/>
</dbReference>
<gene>
    <name evidence="2" type="ORF">GCM10010913_46730</name>
</gene>
<evidence type="ECO:0000259" key="1">
    <source>
        <dbReference type="Pfam" id="PF24672"/>
    </source>
</evidence>
<feature type="domain" description="DUF7654" evidence="1">
    <location>
        <begin position="13"/>
        <end position="149"/>
    </location>
</feature>
<name>A0ABQ1W8I5_9BACL</name>
<comment type="caution">
    <text evidence="2">The sequence shown here is derived from an EMBL/GenBank/DDBJ whole genome shotgun (WGS) entry which is preliminary data.</text>
</comment>
<dbReference type="InterPro" id="IPR056071">
    <property type="entry name" value="DUF7654"/>
</dbReference>
<proteinExistence type="predicted"/>
<sequence>MLINPISRGTGAIKNLEISKEIINIESRSPGQTWMANNSIYNGQLLVSLGMKVLNGVHFTPDISLWEKVDTQGKYRDIYNRYAHVMVNIVNEETNFVLDNPDVFTLNIHYRDVSKLNVKYLLSNVEIPIEMNIEPIYKDLNSGLLIYQLY</sequence>
<accession>A0ABQ1W8I5</accession>